<dbReference type="PANTHER" id="PTHR43332">
    <property type="entry name" value="INNER MEMBRANE TRANSPORT PERMEASE YADH-RELATED"/>
    <property type="match status" value="1"/>
</dbReference>
<sequence length="255" mass="28248">MTAAQIRLLSLLRRECSRFLKIKRQTIGAPLLETFLYVSVFGAALGSRVGDLHGFDYVVFVVPGLIMMAFAINAFANNSSSLLQQKMQGSIHDQLSSPATPLELLLAFSLGGFLRGLVIAVLTLVAAALLVDLPLRHPEVLLPALFLVGMFFAQLGVLIGVRAEQFDDVAVAQTFVLQPLIFLGGVFYSTSLLDEPFATLTHFDPVYYMINLVRYGFLGYTEESIWLSLTLLTLATTVLFLLNLRLFRRGWKLRS</sequence>
<comment type="subcellular location">
    <subcellularLocation>
        <location evidence="5">Cell membrane</location>
        <topology evidence="5">Multi-pass membrane protein</topology>
    </subcellularLocation>
    <subcellularLocation>
        <location evidence="1">Membrane</location>
        <topology evidence="1">Multi-pass membrane protein</topology>
    </subcellularLocation>
</comment>
<dbReference type="PRINTS" id="PR00164">
    <property type="entry name" value="ABC2TRNSPORT"/>
</dbReference>
<evidence type="ECO:0000313" key="7">
    <source>
        <dbReference type="EMBL" id="MDX8151540.1"/>
    </source>
</evidence>
<organism evidence="7 8">
    <name type="scientific">Patulibacter brassicae</name>
    <dbReference type="NCBI Taxonomy" id="1705717"/>
    <lineage>
        <taxon>Bacteria</taxon>
        <taxon>Bacillati</taxon>
        <taxon>Actinomycetota</taxon>
        <taxon>Thermoleophilia</taxon>
        <taxon>Solirubrobacterales</taxon>
        <taxon>Patulibacteraceae</taxon>
        <taxon>Patulibacter</taxon>
    </lineage>
</organism>
<feature type="transmembrane region" description="Helical" evidence="5">
    <location>
        <begin position="27"/>
        <end position="45"/>
    </location>
</feature>
<dbReference type="InterPro" id="IPR013525">
    <property type="entry name" value="ABC2_TM"/>
</dbReference>
<dbReference type="RefSeq" id="WP_319953695.1">
    <property type="nucleotide sequence ID" value="NZ_JAXAVX010000003.1"/>
</dbReference>
<feature type="transmembrane region" description="Helical" evidence="5">
    <location>
        <begin position="168"/>
        <end position="188"/>
    </location>
</feature>
<keyword evidence="8" id="KW-1185">Reference proteome</keyword>
<evidence type="ECO:0000256" key="3">
    <source>
        <dbReference type="ARBA" id="ARBA00022989"/>
    </source>
</evidence>
<evidence type="ECO:0000256" key="2">
    <source>
        <dbReference type="ARBA" id="ARBA00022692"/>
    </source>
</evidence>
<keyword evidence="2 5" id="KW-0812">Transmembrane</keyword>
<keyword evidence="5" id="KW-0813">Transport</keyword>
<dbReference type="EMBL" id="JAXAVX010000003">
    <property type="protein sequence ID" value="MDX8151540.1"/>
    <property type="molecule type" value="Genomic_DNA"/>
</dbReference>
<keyword evidence="5" id="KW-1003">Cell membrane</keyword>
<feature type="transmembrane region" description="Helical" evidence="5">
    <location>
        <begin position="225"/>
        <end position="247"/>
    </location>
</feature>
<feature type="transmembrane region" description="Helical" evidence="5">
    <location>
        <begin position="104"/>
        <end position="129"/>
    </location>
</feature>
<evidence type="ECO:0000256" key="4">
    <source>
        <dbReference type="ARBA" id="ARBA00023136"/>
    </source>
</evidence>
<evidence type="ECO:0000313" key="8">
    <source>
        <dbReference type="Proteomes" id="UP001277761"/>
    </source>
</evidence>
<dbReference type="InterPro" id="IPR047817">
    <property type="entry name" value="ABC2_TM_bact-type"/>
</dbReference>
<feature type="transmembrane region" description="Helical" evidence="5">
    <location>
        <begin position="141"/>
        <end position="161"/>
    </location>
</feature>
<comment type="similarity">
    <text evidence="5">Belongs to the ABC-2 integral membrane protein family.</text>
</comment>
<reference evidence="7 8" key="1">
    <citation type="submission" date="2023-11" db="EMBL/GenBank/DDBJ databases">
        <authorList>
            <person name="Xu M."/>
            <person name="Jiang T."/>
        </authorList>
    </citation>
    <scope>NUCLEOTIDE SEQUENCE [LARGE SCALE GENOMIC DNA]</scope>
    <source>
        <strain evidence="7 8">SD</strain>
    </source>
</reference>
<evidence type="ECO:0000256" key="5">
    <source>
        <dbReference type="RuleBase" id="RU361157"/>
    </source>
</evidence>
<dbReference type="Pfam" id="PF01061">
    <property type="entry name" value="ABC2_membrane"/>
    <property type="match status" value="1"/>
</dbReference>
<dbReference type="NCBIfam" id="NF011648">
    <property type="entry name" value="PRK15066.1"/>
    <property type="match status" value="1"/>
</dbReference>
<protein>
    <recommendedName>
        <fullName evidence="5">Transport permease protein</fullName>
    </recommendedName>
</protein>
<gene>
    <name evidence="7" type="ORF">SK069_08060</name>
</gene>
<dbReference type="Proteomes" id="UP001277761">
    <property type="component" value="Unassembled WGS sequence"/>
</dbReference>
<dbReference type="PIRSF" id="PIRSF006648">
    <property type="entry name" value="DrrB"/>
    <property type="match status" value="1"/>
</dbReference>
<evidence type="ECO:0000259" key="6">
    <source>
        <dbReference type="PROSITE" id="PS51012"/>
    </source>
</evidence>
<name>A0ABU4VI92_9ACTN</name>
<evidence type="ECO:0000256" key="1">
    <source>
        <dbReference type="ARBA" id="ARBA00004141"/>
    </source>
</evidence>
<dbReference type="InterPro" id="IPR052522">
    <property type="entry name" value="ABC-2_transport_permease"/>
</dbReference>
<dbReference type="InterPro" id="IPR000412">
    <property type="entry name" value="ABC_2_transport"/>
</dbReference>
<dbReference type="PANTHER" id="PTHR43332:SF2">
    <property type="entry name" value="INNER MEMBRANE TRANSPORT PERMEASE YADH"/>
    <property type="match status" value="1"/>
</dbReference>
<feature type="domain" description="ABC transmembrane type-2" evidence="6">
    <location>
        <begin position="21"/>
        <end position="250"/>
    </location>
</feature>
<feature type="transmembrane region" description="Helical" evidence="5">
    <location>
        <begin position="57"/>
        <end position="76"/>
    </location>
</feature>
<dbReference type="PROSITE" id="PS51012">
    <property type="entry name" value="ABC_TM2"/>
    <property type="match status" value="1"/>
</dbReference>
<keyword evidence="4 5" id="KW-0472">Membrane</keyword>
<accession>A0ABU4VI92</accession>
<comment type="caution">
    <text evidence="7">The sequence shown here is derived from an EMBL/GenBank/DDBJ whole genome shotgun (WGS) entry which is preliminary data.</text>
</comment>
<proteinExistence type="inferred from homology"/>
<keyword evidence="3 5" id="KW-1133">Transmembrane helix</keyword>